<gene>
    <name evidence="3" type="ORF">THAOC_10488</name>
</gene>
<protein>
    <submittedName>
        <fullName evidence="3">Uncharacterized protein</fullName>
    </submittedName>
</protein>
<dbReference type="EMBL" id="AGNL01011526">
    <property type="protein sequence ID" value="EJK68339.1"/>
    <property type="molecule type" value="Genomic_DNA"/>
</dbReference>
<comment type="caution">
    <text evidence="3">The sequence shown here is derived from an EMBL/GenBank/DDBJ whole genome shotgun (WGS) entry which is preliminary data.</text>
</comment>
<accession>K0STL3</accession>
<keyword evidence="2" id="KW-0812">Transmembrane</keyword>
<name>K0STL3_THAOC</name>
<keyword evidence="4" id="KW-1185">Reference proteome</keyword>
<dbReference type="Proteomes" id="UP000266841">
    <property type="component" value="Unassembled WGS sequence"/>
</dbReference>
<reference evidence="3 4" key="1">
    <citation type="journal article" date="2012" name="Genome Biol.">
        <title>Genome and low-iron response of an oceanic diatom adapted to chronic iron limitation.</title>
        <authorList>
            <person name="Lommer M."/>
            <person name="Specht M."/>
            <person name="Roy A.S."/>
            <person name="Kraemer L."/>
            <person name="Andreson R."/>
            <person name="Gutowska M.A."/>
            <person name="Wolf J."/>
            <person name="Bergner S.V."/>
            <person name="Schilhabel M.B."/>
            <person name="Klostermeier U.C."/>
            <person name="Beiko R.G."/>
            <person name="Rosenstiel P."/>
            <person name="Hippler M."/>
            <person name="Laroche J."/>
        </authorList>
    </citation>
    <scope>NUCLEOTIDE SEQUENCE [LARGE SCALE GENOMIC DNA]</scope>
    <source>
        <strain evidence="3 4">CCMP1005</strain>
    </source>
</reference>
<evidence type="ECO:0000313" key="3">
    <source>
        <dbReference type="EMBL" id="EJK68339.1"/>
    </source>
</evidence>
<evidence type="ECO:0000256" key="1">
    <source>
        <dbReference type="SAM" id="MobiDB-lite"/>
    </source>
</evidence>
<dbReference type="AlphaFoldDB" id="K0STL3"/>
<keyword evidence="2" id="KW-1133">Transmembrane helix</keyword>
<proteinExistence type="predicted"/>
<feature type="region of interest" description="Disordered" evidence="1">
    <location>
        <begin position="94"/>
        <end position="113"/>
    </location>
</feature>
<feature type="non-terminal residue" evidence="3">
    <location>
        <position position="1"/>
    </location>
</feature>
<evidence type="ECO:0000256" key="2">
    <source>
        <dbReference type="SAM" id="Phobius"/>
    </source>
</evidence>
<feature type="transmembrane region" description="Helical" evidence="2">
    <location>
        <begin position="42"/>
        <end position="68"/>
    </location>
</feature>
<sequence>VPKSFEDFVDYLRKKMSWSGQTGNAVNALSASDEVSDENARLSFLAICLILLGVYMMSWILYSVLTLCNGRCGGEFRKREFRKTTSVAGRDAVGAADGEDGFESNPSANKPVEPIPTPHEVWLRALVNYPFLFLVIFTSIPVVLSYFAYVNNGYTISVNLDFDSYLDIDTKAERAARQFEELVDHQIDTLRNETRNCKALYRSSYNNRRGLEEGVRSLDEESNLYEKRNGRTMISFFYQNPEGGSVFTPEVLRSIHSFEDFVLNLPQFDTNIATGMLGVAFHSSKCPRLCVNASSSSAL</sequence>
<feature type="transmembrane region" description="Helical" evidence="2">
    <location>
        <begin position="131"/>
        <end position="149"/>
    </location>
</feature>
<keyword evidence="2" id="KW-0472">Membrane</keyword>
<organism evidence="3 4">
    <name type="scientific">Thalassiosira oceanica</name>
    <name type="common">Marine diatom</name>
    <dbReference type="NCBI Taxonomy" id="159749"/>
    <lineage>
        <taxon>Eukaryota</taxon>
        <taxon>Sar</taxon>
        <taxon>Stramenopiles</taxon>
        <taxon>Ochrophyta</taxon>
        <taxon>Bacillariophyta</taxon>
        <taxon>Coscinodiscophyceae</taxon>
        <taxon>Thalassiosirophycidae</taxon>
        <taxon>Thalassiosirales</taxon>
        <taxon>Thalassiosiraceae</taxon>
        <taxon>Thalassiosira</taxon>
    </lineage>
</organism>
<evidence type="ECO:0000313" key="4">
    <source>
        <dbReference type="Proteomes" id="UP000266841"/>
    </source>
</evidence>